<evidence type="ECO:0000313" key="4">
    <source>
        <dbReference type="EMBL" id="CZT04463.1"/>
    </source>
</evidence>
<dbReference type="OrthoDB" id="3358371at2759"/>
<dbReference type="Proteomes" id="UP000178912">
    <property type="component" value="Unassembled WGS sequence"/>
</dbReference>
<accession>A0A1E1L1U3</accession>
<dbReference type="Pfam" id="PF05368">
    <property type="entry name" value="NmrA"/>
    <property type="match status" value="1"/>
</dbReference>
<name>A0A1E1L1U3_9HELO</name>
<dbReference type="InterPro" id="IPR051164">
    <property type="entry name" value="NmrA-like_oxidored"/>
</dbReference>
<feature type="domain" description="NmrA-like" evidence="3">
    <location>
        <begin position="1"/>
        <end position="307"/>
    </location>
</feature>
<evidence type="ECO:0000313" key="5">
    <source>
        <dbReference type="Proteomes" id="UP000178912"/>
    </source>
</evidence>
<proteinExistence type="inferred from homology"/>
<comment type="similarity">
    <text evidence="1">Belongs to the NmrA-type oxidoreductase family.</text>
</comment>
<dbReference type="EMBL" id="FJUX01000069">
    <property type="protein sequence ID" value="CZT04463.1"/>
    <property type="molecule type" value="Genomic_DNA"/>
</dbReference>
<evidence type="ECO:0000256" key="2">
    <source>
        <dbReference type="ARBA" id="ARBA00022857"/>
    </source>
</evidence>
<dbReference type="AlphaFoldDB" id="A0A1E1L1U3"/>
<reference evidence="5" key="1">
    <citation type="submission" date="2016-03" db="EMBL/GenBank/DDBJ databases">
        <authorList>
            <person name="Guldener U."/>
        </authorList>
    </citation>
    <scope>NUCLEOTIDE SEQUENCE [LARGE SCALE GENOMIC DNA]</scope>
    <source>
        <strain evidence="5">04CH-RAC-A.6.1</strain>
    </source>
</reference>
<dbReference type="PANTHER" id="PTHR42748:SF26">
    <property type="entry name" value="NMRA-LIKE DOMAIN-CONTAINING PROTEIN"/>
    <property type="match status" value="1"/>
</dbReference>
<gene>
    <name evidence="4" type="ORF">RAG0_10902</name>
</gene>
<dbReference type="GO" id="GO:0005634">
    <property type="term" value="C:nucleus"/>
    <property type="evidence" value="ECO:0007669"/>
    <property type="project" value="TreeGrafter"/>
</dbReference>
<protein>
    <submittedName>
        <fullName evidence="4">Related to nitrogen metabolic regulation protein nmr</fullName>
    </submittedName>
</protein>
<keyword evidence="5" id="KW-1185">Reference proteome</keyword>
<sequence length="338" mass="36719">MSKLVVIVGITGNQGGSVAEAFLADPAWRIRGTSRDPSKASSQALVAKGIEIVYGDVDDVESLTAAFTGANLIFGNTAFSNAFAFPTAADKEKPAPGQTLREWAYELEVQQGKNVVDAAATAVDSLDLFIWSTLSHAKKWSKGKYSGVYHFDSKAVVTEYLNEKYPKLAEKTSLLQLGIFITNWKWGPGAVPWEKRLDGSLLLAIPGNGDIPIPLIVPSDTGKFVKALSQVSPGKNLLAFGDLITWSEYVALWSKTTGYPAAFEKSTVAAMDKIAPGGYGEEIGEMLAYAQDFGYWAKEDTSVIFPKDLGIKVEATRIEDYIKNEDWSELINRPVTGF</sequence>
<dbReference type="PANTHER" id="PTHR42748">
    <property type="entry name" value="NITROGEN METABOLITE REPRESSION PROTEIN NMRA FAMILY MEMBER"/>
    <property type="match status" value="1"/>
</dbReference>
<dbReference type="SUPFAM" id="SSF51735">
    <property type="entry name" value="NAD(P)-binding Rossmann-fold domains"/>
    <property type="match status" value="1"/>
</dbReference>
<dbReference type="Gene3D" id="3.90.25.10">
    <property type="entry name" value="UDP-galactose 4-epimerase, domain 1"/>
    <property type="match status" value="1"/>
</dbReference>
<dbReference type="CDD" id="cd05251">
    <property type="entry name" value="NmrA_like_SDR_a"/>
    <property type="match status" value="1"/>
</dbReference>
<keyword evidence="2" id="KW-0521">NADP</keyword>
<dbReference type="Gene3D" id="3.40.50.720">
    <property type="entry name" value="NAD(P)-binding Rossmann-like Domain"/>
    <property type="match status" value="1"/>
</dbReference>
<dbReference type="InterPro" id="IPR036291">
    <property type="entry name" value="NAD(P)-bd_dom_sf"/>
</dbReference>
<organism evidence="4 5">
    <name type="scientific">Rhynchosporium agropyri</name>
    <dbReference type="NCBI Taxonomy" id="914238"/>
    <lineage>
        <taxon>Eukaryota</taxon>
        <taxon>Fungi</taxon>
        <taxon>Dikarya</taxon>
        <taxon>Ascomycota</taxon>
        <taxon>Pezizomycotina</taxon>
        <taxon>Leotiomycetes</taxon>
        <taxon>Helotiales</taxon>
        <taxon>Ploettnerulaceae</taxon>
        <taxon>Rhynchosporium</taxon>
    </lineage>
</organism>
<evidence type="ECO:0000256" key="1">
    <source>
        <dbReference type="ARBA" id="ARBA00006328"/>
    </source>
</evidence>
<evidence type="ECO:0000259" key="3">
    <source>
        <dbReference type="Pfam" id="PF05368"/>
    </source>
</evidence>
<dbReference type="InterPro" id="IPR008030">
    <property type="entry name" value="NmrA-like"/>
</dbReference>